<feature type="region of interest" description="Disordered" evidence="4">
    <location>
        <begin position="758"/>
        <end position="833"/>
    </location>
</feature>
<gene>
    <name evidence="7" type="ORF">CINC_LOCUS3554</name>
</gene>
<feature type="chain" id="PRO_5040133026" description="Serpin domain-containing protein" evidence="5">
    <location>
        <begin position="24"/>
        <end position="1478"/>
    </location>
</feature>
<feature type="compositionally biased region" description="Low complexity" evidence="4">
    <location>
        <begin position="240"/>
        <end position="288"/>
    </location>
</feature>
<dbReference type="Gene3D" id="2.30.39.10">
    <property type="entry name" value="Alpha-1-antitrypsin, domain 1"/>
    <property type="match status" value="1"/>
</dbReference>
<dbReference type="InterPro" id="IPR023796">
    <property type="entry name" value="Serpin_dom"/>
</dbReference>
<dbReference type="InterPro" id="IPR000215">
    <property type="entry name" value="Serpin_fam"/>
</dbReference>
<keyword evidence="8" id="KW-1185">Reference proteome</keyword>
<dbReference type="SMART" id="SM00093">
    <property type="entry name" value="SERPIN"/>
    <property type="match status" value="1"/>
</dbReference>
<accession>A0A9P0BQA2</accession>
<feature type="compositionally biased region" description="Polar residues" evidence="4">
    <location>
        <begin position="786"/>
        <end position="797"/>
    </location>
</feature>
<proteinExistence type="inferred from homology"/>
<evidence type="ECO:0000313" key="8">
    <source>
        <dbReference type="Proteomes" id="UP001154114"/>
    </source>
</evidence>
<evidence type="ECO:0000256" key="3">
    <source>
        <dbReference type="RuleBase" id="RU000411"/>
    </source>
</evidence>
<dbReference type="InterPro" id="IPR042178">
    <property type="entry name" value="Serpin_sf_1"/>
</dbReference>
<dbReference type="PANTHER" id="PTHR11461:SF372">
    <property type="entry name" value="ACCESSORY GLAND PROTEIN ACP76A-RELATED"/>
    <property type="match status" value="1"/>
</dbReference>
<feature type="domain" description="Serpin" evidence="6">
    <location>
        <begin position="1042"/>
        <end position="1474"/>
    </location>
</feature>
<dbReference type="OrthoDB" id="1063785at2759"/>
<dbReference type="SUPFAM" id="SSF56574">
    <property type="entry name" value="Serpins"/>
    <property type="match status" value="1"/>
</dbReference>
<feature type="compositionally biased region" description="Basic and acidic residues" evidence="4">
    <location>
        <begin position="630"/>
        <end position="665"/>
    </location>
</feature>
<sequence>MLSVWEDKMRVLLCLLLAVSCHAADKNDNRRNKLPFIADAVGNSLPRPSSVPATVGSPVNLLTPDRYEFYTFDESGELVKRLMTLEEIQAIVAAGEEAEGLVTFANDNQPTVSFDMNQPPYTKVHSVVTNVQNVLKAQMEAHKNKPHVQPTLDTPDVSDSWSLILPSIFGNTGVDIVFDKNSGSVTPPETDTYDNNSEENESSLSKEGSNEVISSSTTVVQEKHAVTEKLPVIVETKEIPTTTTSTTTTTTTTTTTPKPTTTTRKPTTTTPKATTTTRKATTTTTQKPTTHKPTRTPPKTTITTRAPTTTTTTTKKPIATSTTTTQEPTTASTTNKPSTTTKLPVKVTNKPITTTTTSKPTTPKSLPTSTAKPEHSIKKQSVSIINNLNPEDLKVQPIANDISATEKTEIQFERISTFIPVSTANYITERIPPKPEVTTKPPIVVSTTKKSVVTTTTTTQAPTTEATKTQTFVTTSSPVISTSNYILNTLKENENDKINVTTITTQSVSPSTTVSSTEFVSTSDVNELGNQHDDDESDKDDDSLIPLFDISQSISQIASDLGGTYQPIPTTSNLLDTTKVNLLDLESKEVLDMDIPSGPSNETANDNAQSLNTTDDNSSDNFIKITTFDPHGKDENTNTSEKETEVKKIEKHETKLTVAENKETQNNESQNSEDTKNNNLIINDIKQVEFLTTTAASEVTTIDPVLSESMGDLLSQVVNEAPQSIVNSNQNTKENTKTTSTEKNIEVTTVESLETTSEVSNKVKKESGSNIEETNKESDEILAPSDNANFTASTVTVNKDEKEAEPNNTTSDASVNPDDITVSDGNKLEDTNPNFVQISVSSNKDDEKVNVTTETKTNPVTSEKTSEIKEEVLIKQDIKPDENKSKNGNKTTITETKQFETVETINKPEDTTKTTTTAAPIKITQSKLNKINAGDKTNKNSEPLPKVELSDFKKKIQKVNDEEELVSERNNSWKLIPTLSPPKVNEIPKDKVKSDSHFNPDSVENKDVVLEFSTENQGLEVTTRDLGEDVTRFSELSNELAFRFWNVMIDEIDKKRSFVLSPYSVFSMLAMIFMGARGATSGEMNEILKLDDMVTFNPHFTLKNISDSIETTPESGVAISAFMRELYSDRNKGKILTFYKERAQHFYNGHVEEINFKLISDIIRRRTNLLVKRYTWGKIPEYMKTNNIVMQPPLAAFTANIFETDCTGTSVEGRDGEMYFVVSPNVRQRRLVPVPAVVYKSGFLAGYDPALDATVAALGNTNTVVSTLFLMPGQQGNVVHADDLEKLEERLLDAIPTTPTWNRVLRSLLPRTGLELQIPRFSHKSTFNISSSLRKMGLKDLFDGDHADLGGLNGPSKDLYLSDMVQLNTFVTCGEGAVGEQHHIEEYPDTLSVSQRRRTRWLNDWDEPRDYQRAFHDPHDVGDAMHLPLHLRPRQARVPARSSQPARLKFDRPFLYFVRHNPSGMILYFGRFNPRLLP</sequence>
<keyword evidence="1" id="KW-0646">Protease inhibitor</keyword>
<feature type="compositionally biased region" description="Low complexity" evidence="4">
    <location>
        <begin position="507"/>
        <end position="525"/>
    </location>
</feature>
<protein>
    <recommendedName>
        <fullName evidence="6">Serpin domain-containing protein</fullName>
    </recommendedName>
</protein>
<evidence type="ECO:0000256" key="5">
    <source>
        <dbReference type="SAM" id="SignalP"/>
    </source>
</evidence>
<feature type="compositionally biased region" description="Polar residues" evidence="4">
    <location>
        <begin position="598"/>
        <end position="621"/>
    </location>
</feature>
<feature type="compositionally biased region" description="Polar residues" evidence="4">
    <location>
        <begin position="666"/>
        <end position="676"/>
    </location>
</feature>
<dbReference type="Pfam" id="PF00079">
    <property type="entry name" value="Serpin"/>
    <property type="match status" value="1"/>
</dbReference>
<dbReference type="GO" id="GO:0005615">
    <property type="term" value="C:extracellular space"/>
    <property type="evidence" value="ECO:0007669"/>
    <property type="project" value="InterPro"/>
</dbReference>
<dbReference type="PANTHER" id="PTHR11461">
    <property type="entry name" value="SERINE PROTEASE INHIBITOR, SERPIN"/>
    <property type="match status" value="1"/>
</dbReference>
<evidence type="ECO:0000313" key="7">
    <source>
        <dbReference type="EMBL" id="CAH0587078.1"/>
    </source>
</evidence>
<feature type="region of interest" description="Disordered" evidence="4">
    <location>
        <begin position="239"/>
        <end position="378"/>
    </location>
</feature>
<feature type="compositionally biased region" description="Low complexity" evidence="4">
    <location>
        <begin position="297"/>
        <end position="371"/>
    </location>
</feature>
<feature type="region of interest" description="Disordered" evidence="4">
    <location>
        <begin position="180"/>
        <end position="223"/>
    </location>
</feature>
<keyword evidence="2" id="KW-0722">Serine protease inhibitor</keyword>
<dbReference type="EMBL" id="LR824018">
    <property type="protein sequence ID" value="CAH0587078.1"/>
    <property type="molecule type" value="Genomic_DNA"/>
</dbReference>
<evidence type="ECO:0000256" key="1">
    <source>
        <dbReference type="ARBA" id="ARBA00022690"/>
    </source>
</evidence>
<evidence type="ECO:0000259" key="6">
    <source>
        <dbReference type="SMART" id="SM00093"/>
    </source>
</evidence>
<name>A0A9P0BQA2_CHRIL</name>
<feature type="compositionally biased region" description="Basic and acidic residues" evidence="4">
    <location>
        <begin position="761"/>
        <end position="779"/>
    </location>
</feature>
<dbReference type="InterPro" id="IPR042185">
    <property type="entry name" value="Serpin_sf_2"/>
</dbReference>
<dbReference type="Gene3D" id="3.30.497.10">
    <property type="entry name" value="Antithrombin, subunit I, domain 2"/>
    <property type="match status" value="1"/>
</dbReference>
<feature type="compositionally biased region" description="Low complexity" evidence="4">
    <location>
        <begin position="202"/>
        <end position="211"/>
    </location>
</feature>
<dbReference type="InterPro" id="IPR036186">
    <property type="entry name" value="Serpin_sf"/>
</dbReference>
<organism evidence="7 8">
    <name type="scientific">Chrysodeixis includens</name>
    <name type="common">Soybean looper</name>
    <name type="synonym">Pseudoplusia includens</name>
    <dbReference type="NCBI Taxonomy" id="689277"/>
    <lineage>
        <taxon>Eukaryota</taxon>
        <taxon>Metazoa</taxon>
        <taxon>Ecdysozoa</taxon>
        <taxon>Arthropoda</taxon>
        <taxon>Hexapoda</taxon>
        <taxon>Insecta</taxon>
        <taxon>Pterygota</taxon>
        <taxon>Neoptera</taxon>
        <taxon>Endopterygota</taxon>
        <taxon>Lepidoptera</taxon>
        <taxon>Glossata</taxon>
        <taxon>Ditrysia</taxon>
        <taxon>Noctuoidea</taxon>
        <taxon>Noctuidae</taxon>
        <taxon>Plusiinae</taxon>
        <taxon>Chrysodeixis</taxon>
    </lineage>
</organism>
<dbReference type="GO" id="GO:0004867">
    <property type="term" value="F:serine-type endopeptidase inhibitor activity"/>
    <property type="evidence" value="ECO:0007669"/>
    <property type="project" value="UniProtKB-KW"/>
</dbReference>
<reference evidence="7" key="1">
    <citation type="submission" date="2021-12" db="EMBL/GenBank/DDBJ databases">
        <authorList>
            <person name="King R."/>
        </authorList>
    </citation>
    <scope>NUCLEOTIDE SEQUENCE</scope>
</reference>
<comment type="similarity">
    <text evidence="3">Belongs to the serpin family.</text>
</comment>
<feature type="signal peptide" evidence="5">
    <location>
        <begin position="1"/>
        <end position="23"/>
    </location>
</feature>
<feature type="region of interest" description="Disordered" evidence="4">
    <location>
        <begin position="507"/>
        <end position="543"/>
    </location>
</feature>
<keyword evidence="5" id="KW-0732">Signal</keyword>
<dbReference type="PROSITE" id="PS00284">
    <property type="entry name" value="SERPIN"/>
    <property type="match status" value="1"/>
</dbReference>
<feature type="region of interest" description="Disordered" evidence="4">
    <location>
        <begin position="592"/>
        <end position="676"/>
    </location>
</feature>
<dbReference type="InterPro" id="IPR023795">
    <property type="entry name" value="Serpin_CS"/>
</dbReference>
<evidence type="ECO:0000256" key="2">
    <source>
        <dbReference type="ARBA" id="ARBA00022900"/>
    </source>
</evidence>
<dbReference type="Proteomes" id="UP001154114">
    <property type="component" value="Chromosome 15"/>
</dbReference>
<feature type="compositionally biased region" description="Acidic residues" evidence="4">
    <location>
        <begin position="533"/>
        <end position="543"/>
    </location>
</feature>
<evidence type="ECO:0000256" key="4">
    <source>
        <dbReference type="SAM" id="MobiDB-lite"/>
    </source>
</evidence>